<evidence type="ECO:0000256" key="1">
    <source>
        <dbReference type="SAM" id="MobiDB-lite"/>
    </source>
</evidence>
<name>A0A6U4F2P5_9STRA</name>
<feature type="compositionally biased region" description="Gly residues" evidence="1">
    <location>
        <begin position="190"/>
        <end position="199"/>
    </location>
</feature>
<evidence type="ECO:0000313" key="2">
    <source>
        <dbReference type="EMBL" id="CAD9251395.1"/>
    </source>
</evidence>
<accession>A0A6U4F2P5</accession>
<dbReference type="EMBL" id="HBGJ01015158">
    <property type="protein sequence ID" value="CAD9251397.1"/>
    <property type="molecule type" value="Transcribed_RNA"/>
</dbReference>
<dbReference type="AlphaFoldDB" id="A0A6U4F2P5"/>
<feature type="region of interest" description="Disordered" evidence="1">
    <location>
        <begin position="245"/>
        <end position="313"/>
    </location>
</feature>
<feature type="region of interest" description="Disordered" evidence="1">
    <location>
        <begin position="538"/>
        <end position="589"/>
    </location>
</feature>
<feature type="compositionally biased region" description="Basic residues" evidence="1">
    <location>
        <begin position="485"/>
        <end position="495"/>
    </location>
</feature>
<proteinExistence type="predicted"/>
<feature type="compositionally biased region" description="Low complexity" evidence="1">
    <location>
        <begin position="538"/>
        <end position="559"/>
    </location>
</feature>
<sequence length="589" mass="61855">MSGDPNSPSHARALQKGLSVVIVRTENVQQRASHLIGLQGVIVAVPQHPNTWFKVRFKDGKTHTFRPSALRLTEGSGFNMGGDGNASGPKAGGKNSNTLLSTVDAETWNNKMVKIKAGRFTGHTGRVLRSGNGWVQLQTAMGEVAKRAYELQLLPASEQNKQPSGPSGDSEKSRKRNRSGGMKEATAASGNGGSSGGGDSSSNSSATHRDRGGSGSSNAANIAAAAAAAKASAATAAAAASGKASAAAKSTSSTATSPTPDSSASKTRPINIEDDDKDADDKPKKRFALGASAGRNRRNQSTAAAQRIAESRSSLERYQEHIRKHLERQMEKAKERPNLNWWLKEFKAGADSAIEETVSEPRHNEVFDIGPPTCDSCSLDLLQGFTFCWNEACVESPIFQGLRDAARKYQAEVEAEADGATGGDAGAMDVEQVELQSTEELKVIGDKLDSYLLDAPSQWLDGKRRVLYISAQKELVRKAALSPAARKKTKSKGKGKNVFTPANALDDNRDALIYRWHCSQQVDAGAVAAAAAAATAAPAPLASPTSAKPKPKLPAGKPAVTAKPASNVALPKAATAQPPTQVPVPVNGI</sequence>
<feature type="region of interest" description="Disordered" evidence="1">
    <location>
        <begin position="482"/>
        <end position="501"/>
    </location>
</feature>
<feature type="compositionally biased region" description="Low complexity" evidence="1">
    <location>
        <begin position="245"/>
        <end position="267"/>
    </location>
</feature>
<reference evidence="3" key="1">
    <citation type="submission" date="2021-01" db="EMBL/GenBank/DDBJ databases">
        <authorList>
            <person name="Corre E."/>
            <person name="Pelletier E."/>
            <person name="Niang G."/>
            <person name="Scheremetjew M."/>
            <person name="Finn R."/>
            <person name="Kale V."/>
            <person name="Holt S."/>
            <person name="Cochrane G."/>
            <person name="Meng A."/>
            <person name="Brown T."/>
            <person name="Cohen L."/>
        </authorList>
    </citation>
    <scope>NUCLEOTIDE SEQUENCE</scope>
    <source>
        <strain evidence="3">CCMP2877</strain>
    </source>
</reference>
<organism evidence="3">
    <name type="scientific">Phaeomonas parva</name>
    <dbReference type="NCBI Taxonomy" id="124430"/>
    <lineage>
        <taxon>Eukaryota</taxon>
        <taxon>Sar</taxon>
        <taxon>Stramenopiles</taxon>
        <taxon>Ochrophyta</taxon>
        <taxon>Pinguiophyceae</taxon>
        <taxon>Pinguiochrysidales</taxon>
        <taxon>Pinguiochrysidaceae</taxon>
        <taxon>Phaeomonas</taxon>
    </lineage>
</organism>
<protein>
    <submittedName>
        <fullName evidence="3">Uncharacterized protein</fullName>
    </submittedName>
</protein>
<feature type="compositionally biased region" description="Low complexity" evidence="1">
    <location>
        <begin position="573"/>
        <end position="589"/>
    </location>
</feature>
<dbReference type="EMBL" id="HBGJ01015156">
    <property type="protein sequence ID" value="CAD9251395.1"/>
    <property type="molecule type" value="Transcribed_RNA"/>
</dbReference>
<dbReference type="PANTHER" id="PTHR12460">
    <property type="entry name" value="CYCLIN-DEPENDENT KINASE INHIBITOR-RELATED PROTEIN"/>
    <property type="match status" value="1"/>
</dbReference>
<evidence type="ECO:0000313" key="3">
    <source>
        <dbReference type="EMBL" id="CAD9251397.1"/>
    </source>
</evidence>
<dbReference type="PANTHER" id="PTHR12460:SF38">
    <property type="entry name" value="KINETOPLAST-ASSOCIATED PROTEIN-LIKE PROTEIN"/>
    <property type="match status" value="1"/>
</dbReference>
<feature type="compositionally biased region" description="Polar residues" evidence="1">
    <location>
        <begin position="157"/>
        <end position="167"/>
    </location>
</feature>
<feature type="region of interest" description="Disordered" evidence="1">
    <location>
        <begin position="76"/>
        <end position="95"/>
    </location>
</feature>
<gene>
    <name evidence="2" type="ORF">PPAR1163_LOCUS9757</name>
    <name evidence="3" type="ORF">PPAR1163_LOCUS9759</name>
</gene>
<feature type="region of interest" description="Disordered" evidence="1">
    <location>
        <begin position="154"/>
        <end position="217"/>
    </location>
</feature>